<gene>
    <name evidence="1" type="ORF">I9W82_003966</name>
</gene>
<keyword evidence="2" id="KW-1185">Reference proteome</keyword>
<evidence type="ECO:0000313" key="1">
    <source>
        <dbReference type="EMBL" id="KAG5418438.1"/>
    </source>
</evidence>
<dbReference type="GeneID" id="93652595"/>
<name>A0A8H7ZAT9_9ASCO</name>
<protein>
    <submittedName>
        <fullName evidence="1">Uncharacterized protein</fullName>
    </submittedName>
</protein>
<dbReference type="RefSeq" id="XP_067547554.1">
    <property type="nucleotide sequence ID" value="XM_067692987.1"/>
</dbReference>
<dbReference type="AlphaFoldDB" id="A0A8H7ZAT9"/>
<organism evidence="1 2">
    <name type="scientific">Candida metapsilosis</name>
    <dbReference type="NCBI Taxonomy" id="273372"/>
    <lineage>
        <taxon>Eukaryota</taxon>
        <taxon>Fungi</taxon>
        <taxon>Dikarya</taxon>
        <taxon>Ascomycota</taxon>
        <taxon>Saccharomycotina</taxon>
        <taxon>Pichiomycetes</taxon>
        <taxon>Debaryomycetaceae</taxon>
        <taxon>Candida/Lodderomyces clade</taxon>
        <taxon>Candida</taxon>
    </lineage>
</organism>
<dbReference type="EMBL" id="JAEOAQ010000005">
    <property type="protein sequence ID" value="KAG5418438.1"/>
    <property type="molecule type" value="Genomic_DNA"/>
</dbReference>
<comment type="caution">
    <text evidence="1">The sequence shown here is derived from an EMBL/GenBank/DDBJ whole genome shotgun (WGS) entry which is preliminary data.</text>
</comment>
<accession>A0A8H7ZAT9</accession>
<dbReference type="Proteomes" id="UP000669133">
    <property type="component" value="Unassembled WGS sequence"/>
</dbReference>
<evidence type="ECO:0000313" key="2">
    <source>
        <dbReference type="Proteomes" id="UP000669133"/>
    </source>
</evidence>
<sequence>MYRASVFIVAGTARAEKIMRSGLWLAMRHQILSTHIHIDDDSGLWSSAVDSKKASPATLMCLRDGFVNNGVAFSLTAAT</sequence>
<proteinExistence type="predicted"/>
<reference evidence="1 2" key="1">
    <citation type="submission" date="2020-12" db="EMBL/GenBank/DDBJ databases">
        <title>Effect of drift, selection, and recombination on the evolution of hybrid genomes in Candida yeast pathogens.</title>
        <authorList>
            <person name="Mixao V."/>
            <person name="Ksiezopolska E."/>
            <person name="Saus E."/>
            <person name="Boekhout T."/>
            <person name="Gacser A."/>
            <person name="Gabaldon T."/>
        </authorList>
    </citation>
    <scope>NUCLEOTIDE SEQUENCE [LARGE SCALE GENOMIC DNA]</scope>
    <source>
        <strain evidence="1 2">BP57</strain>
    </source>
</reference>